<dbReference type="Proteomes" id="UP000048926">
    <property type="component" value="Unassembled WGS sequence"/>
</dbReference>
<keyword evidence="2" id="KW-0238">DNA-binding</keyword>
<dbReference type="AlphaFoldDB" id="A0A0M6Y401"/>
<gene>
    <name evidence="6" type="primary">cytR_1</name>
    <name evidence="6" type="ORF">LAL4801_02459</name>
</gene>
<evidence type="ECO:0000256" key="4">
    <source>
        <dbReference type="SAM" id="MobiDB-lite"/>
    </source>
</evidence>
<dbReference type="Gene3D" id="1.10.260.40">
    <property type="entry name" value="lambda repressor-like DNA-binding domains"/>
    <property type="match status" value="1"/>
</dbReference>
<evidence type="ECO:0000256" key="2">
    <source>
        <dbReference type="ARBA" id="ARBA00023125"/>
    </source>
</evidence>
<keyword evidence="7" id="KW-1185">Reference proteome</keyword>
<dbReference type="GO" id="GO:0003700">
    <property type="term" value="F:DNA-binding transcription factor activity"/>
    <property type="evidence" value="ECO:0007669"/>
    <property type="project" value="TreeGrafter"/>
</dbReference>
<dbReference type="EMBL" id="CXST01000001">
    <property type="protein sequence ID" value="CTQ44017.1"/>
    <property type="molecule type" value="Genomic_DNA"/>
</dbReference>
<feature type="domain" description="HTH lacI-type" evidence="5">
    <location>
        <begin position="8"/>
        <end position="62"/>
    </location>
</feature>
<keyword evidence="1" id="KW-0805">Transcription regulation</keyword>
<dbReference type="InterPro" id="IPR010982">
    <property type="entry name" value="Lambda_DNA-bd_dom_sf"/>
</dbReference>
<organism evidence="6 7">
    <name type="scientific">Roseibium aggregatum</name>
    <dbReference type="NCBI Taxonomy" id="187304"/>
    <lineage>
        <taxon>Bacteria</taxon>
        <taxon>Pseudomonadati</taxon>
        <taxon>Pseudomonadota</taxon>
        <taxon>Alphaproteobacteria</taxon>
        <taxon>Hyphomicrobiales</taxon>
        <taxon>Stappiaceae</taxon>
        <taxon>Roseibium</taxon>
    </lineage>
</organism>
<feature type="region of interest" description="Disordered" evidence="4">
    <location>
        <begin position="341"/>
        <end position="368"/>
    </location>
</feature>
<dbReference type="InterPro" id="IPR028082">
    <property type="entry name" value="Peripla_BP_I"/>
</dbReference>
<sequence length="368" mass="39855">MSRLRDSVTIDDVARHVGVAKGTVSRVLNNYTDISEATRKRILKAVQDLGYQPSATARNLKRGRQDTLGIVIPVGHGSGADPFLSEFIDGIARALDELGLDLLVTTAHSREHMIETVKRLIARRKVDGFIVTRTEVDDPRIAYLREQNFPFVAHGRTRDPAGYAWFDIDNEAAFADGVRHLYSLGHERIGFIGGPMELNFALQRRNGYRQGLEALGLAHDPALENLQPLSEKGGFAGAEALLSLEAPPTALLCVTDALAIGAVQYCRKFGLKVGSDVTVVGYDGLPVGEYLDPPLTTFSQSAQEAGGRVARMLIDVLDGKNPTDLQALAKANLIRRASDGAPANSSEALASALRDRLNQQPHSGRKGE</sequence>
<evidence type="ECO:0000256" key="3">
    <source>
        <dbReference type="ARBA" id="ARBA00023163"/>
    </source>
</evidence>
<evidence type="ECO:0000256" key="1">
    <source>
        <dbReference type="ARBA" id="ARBA00023015"/>
    </source>
</evidence>
<dbReference type="RefSeq" id="WP_023003050.1">
    <property type="nucleotide sequence ID" value="NZ_CP045631.1"/>
</dbReference>
<dbReference type="OrthoDB" id="234496at2"/>
<dbReference type="CDD" id="cd20010">
    <property type="entry name" value="PBP1_AglR-like"/>
    <property type="match status" value="1"/>
</dbReference>
<evidence type="ECO:0000259" key="5">
    <source>
        <dbReference type="PROSITE" id="PS50932"/>
    </source>
</evidence>
<dbReference type="SMART" id="SM00354">
    <property type="entry name" value="HTH_LACI"/>
    <property type="match status" value="1"/>
</dbReference>
<dbReference type="PANTHER" id="PTHR30146:SF109">
    <property type="entry name" value="HTH-TYPE TRANSCRIPTIONAL REGULATOR GALS"/>
    <property type="match status" value="1"/>
</dbReference>
<dbReference type="GO" id="GO:0000976">
    <property type="term" value="F:transcription cis-regulatory region binding"/>
    <property type="evidence" value="ECO:0007669"/>
    <property type="project" value="TreeGrafter"/>
</dbReference>
<reference evidence="7" key="1">
    <citation type="submission" date="2015-07" db="EMBL/GenBank/DDBJ databases">
        <authorList>
            <person name="Rodrigo-Torres Lidia"/>
            <person name="Arahal R.David."/>
        </authorList>
    </citation>
    <scope>NUCLEOTIDE SEQUENCE [LARGE SCALE GENOMIC DNA]</scope>
    <source>
        <strain evidence="7">CECT 4801</strain>
    </source>
</reference>
<dbReference type="Pfam" id="PF13377">
    <property type="entry name" value="Peripla_BP_3"/>
    <property type="match status" value="1"/>
</dbReference>
<dbReference type="KEGG" id="lagg:B0E33_17185"/>
<dbReference type="PANTHER" id="PTHR30146">
    <property type="entry name" value="LACI-RELATED TRANSCRIPTIONAL REPRESSOR"/>
    <property type="match status" value="1"/>
</dbReference>
<protein>
    <submittedName>
        <fullName evidence="6">HTH-type transcriptional repressor CytR</fullName>
    </submittedName>
</protein>
<keyword evidence="3" id="KW-0804">Transcription</keyword>
<name>A0A0M6Y401_9HYPH</name>
<dbReference type="STRING" id="187304.B0E33_17185"/>
<accession>A0A0M6Y401</accession>
<dbReference type="SUPFAM" id="SSF47413">
    <property type="entry name" value="lambda repressor-like DNA-binding domains"/>
    <property type="match status" value="1"/>
</dbReference>
<evidence type="ECO:0000313" key="6">
    <source>
        <dbReference type="EMBL" id="CTQ44017.1"/>
    </source>
</evidence>
<dbReference type="SUPFAM" id="SSF53822">
    <property type="entry name" value="Periplasmic binding protein-like I"/>
    <property type="match status" value="1"/>
</dbReference>
<dbReference type="CDD" id="cd01392">
    <property type="entry name" value="HTH_LacI"/>
    <property type="match status" value="1"/>
</dbReference>
<dbReference type="InterPro" id="IPR000843">
    <property type="entry name" value="HTH_LacI"/>
</dbReference>
<proteinExistence type="predicted"/>
<dbReference type="Pfam" id="PF00356">
    <property type="entry name" value="LacI"/>
    <property type="match status" value="1"/>
</dbReference>
<dbReference type="PROSITE" id="PS50932">
    <property type="entry name" value="HTH_LACI_2"/>
    <property type="match status" value="1"/>
</dbReference>
<dbReference type="InterPro" id="IPR046335">
    <property type="entry name" value="LacI/GalR-like_sensor"/>
</dbReference>
<dbReference type="Gene3D" id="3.40.50.2300">
    <property type="match status" value="2"/>
</dbReference>
<evidence type="ECO:0000313" key="7">
    <source>
        <dbReference type="Proteomes" id="UP000048926"/>
    </source>
</evidence>